<dbReference type="Proteomes" id="UP000215256">
    <property type="component" value="Plasmid unnamed1"/>
</dbReference>
<protein>
    <submittedName>
        <fullName evidence="1">Uncharacterized protein</fullName>
    </submittedName>
</protein>
<dbReference type="EMBL" id="CP022605">
    <property type="protein sequence ID" value="ASV87739.1"/>
    <property type="molecule type" value="Genomic_DNA"/>
</dbReference>
<gene>
    <name evidence="1" type="ORF">CES85_3033</name>
</gene>
<sequence>MPSKHATFIDSKIKTGDYAPICEVVRVGIRALREWDAVIERWLQNYVTASYDAMKINPSPAESVDSVLDFVHGFDCAAERAHWGTISVRGYGGSDSNGEFQLMSMLKVTKWIVLGFYCGGQNWEDTLSEH</sequence>
<dbReference type="Gene3D" id="6.10.10.120">
    <property type="entry name" value="Antitoxin ParD1-like"/>
    <property type="match status" value="1"/>
</dbReference>
<geneLocation type="plasmid" evidence="1 2">
    <name>unnamed1</name>
</geneLocation>
<organism evidence="1 2">
    <name type="scientific">Ochrobactrum quorumnocens</name>
    <dbReference type="NCBI Taxonomy" id="271865"/>
    <lineage>
        <taxon>Bacteria</taxon>
        <taxon>Pseudomonadati</taxon>
        <taxon>Pseudomonadota</taxon>
        <taxon>Alphaproteobacteria</taxon>
        <taxon>Hyphomicrobiales</taxon>
        <taxon>Brucellaceae</taxon>
        <taxon>Brucella/Ochrobactrum group</taxon>
        <taxon>Ochrobactrum</taxon>
    </lineage>
</organism>
<keyword evidence="1" id="KW-0614">Plasmid</keyword>
<name>A0A248UN53_9HYPH</name>
<evidence type="ECO:0000313" key="1">
    <source>
        <dbReference type="EMBL" id="ASV87739.1"/>
    </source>
</evidence>
<accession>A0A248UN53</accession>
<dbReference type="KEGG" id="och:CES85_3033"/>
<evidence type="ECO:0000313" key="2">
    <source>
        <dbReference type="Proteomes" id="UP000215256"/>
    </source>
</evidence>
<dbReference type="InterPro" id="IPR038296">
    <property type="entry name" value="ParD_sf"/>
</dbReference>
<dbReference type="AlphaFoldDB" id="A0A248UN53"/>
<dbReference type="RefSeq" id="WP_244923365.1">
    <property type="nucleotide sequence ID" value="NZ_CP022605.1"/>
</dbReference>
<reference evidence="1 2" key="1">
    <citation type="submission" date="2017-07" db="EMBL/GenBank/DDBJ databases">
        <title>Phylogenetic study on the rhizospheric bacterium Ochrobactrum sp. A44.</title>
        <authorList>
            <person name="Krzyzanowska D.M."/>
            <person name="Ossowicki A."/>
            <person name="Rajewska M."/>
            <person name="Maciag T."/>
            <person name="Kaczynski Z."/>
            <person name="Czerwicka M."/>
            <person name="Jafra S."/>
        </authorList>
    </citation>
    <scope>NUCLEOTIDE SEQUENCE [LARGE SCALE GENOMIC DNA]</scope>
    <source>
        <strain evidence="1 2">A44</strain>
        <plasmid evidence="1 2">unnamed1</plasmid>
    </source>
</reference>
<proteinExistence type="predicted"/>